<feature type="transmembrane region" description="Helical" evidence="16">
    <location>
        <begin position="34"/>
        <end position="60"/>
    </location>
</feature>
<evidence type="ECO:0000256" key="1">
    <source>
        <dbReference type="ARBA" id="ARBA00004653"/>
    </source>
</evidence>
<dbReference type="EC" id="2.4.1.80" evidence="5"/>
<dbReference type="EMBL" id="JAZGQO010000003">
    <property type="protein sequence ID" value="KAK6188953.1"/>
    <property type="molecule type" value="Genomic_DNA"/>
</dbReference>
<keyword evidence="18" id="KW-1185">Reference proteome</keyword>
<dbReference type="PANTHER" id="PTHR12726:SF0">
    <property type="entry name" value="CERAMIDE GLUCOSYLTRANSFERASE"/>
    <property type="match status" value="1"/>
</dbReference>
<evidence type="ECO:0000313" key="17">
    <source>
        <dbReference type="EMBL" id="KAK6188953.1"/>
    </source>
</evidence>
<sequence length="440" mass="49955">MTDTGSLSSVSTEFWERTVRSSQSVKGKMEPVDYVLLGLAILIFSCWSVNWALHIMAIAYGKWKLRHKLKTSVPEELPGVSIIKPLVGVDPNLFENLETFFNLKYPQYEILFCIQDESDAAIMVVQSLIQKYPKIQTKVFIGGRTVGVNPKINNMILGYEAAQYELILISDSGIKMCEDTLEDMAVCLNNKVGMVHQMPYISDRSGFASHVEKVFFGTQHAKMYLCANMLGINCTTGMSCLMKKDVIQEAGGLTAFAEYLAEDYLLAQAFIDRGWQVKISSETAKQNSGHYSISHFHARLIRWTKLRIATIPLVSALEPIFQCMFLGAVASWAVSYLFDWTALVFFLVHVLVWFLLDYILAKVVQGGPLPYSKFEFLVGWILNETCFLYFIFCAHLNPVVEWRGHKYKLRWGGMMEELNSQNNYKSNLKHTLIEISSDKA</sequence>
<keyword evidence="12" id="KW-0443">Lipid metabolism</keyword>
<evidence type="ECO:0000256" key="13">
    <source>
        <dbReference type="ARBA" id="ARBA00023136"/>
    </source>
</evidence>
<name>A0AAN8K4A0_PATCE</name>
<comment type="pathway">
    <text evidence="2">Lipid metabolism; sphingolipid metabolism.</text>
</comment>
<evidence type="ECO:0000256" key="7">
    <source>
        <dbReference type="ARBA" id="ARBA00022676"/>
    </source>
</evidence>
<keyword evidence="8" id="KW-0808">Transferase</keyword>
<evidence type="ECO:0000256" key="8">
    <source>
        <dbReference type="ARBA" id="ARBA00022679"/>
    </source>
</evidence>
<dbReference type="SUPFAM" id="SSF53448">
    <property type="entry name" value="Nucleotide-diphospho-sugar transferases"/>
    <property type="match status" value="1"/>
</dbReference>
<keyword evidence="11" id="KW-0333">Golgi apparatus</keyword>
<dbReference type="CDD" id="cd02520">
    <property type="entry name" value="Glucosylceramide_synthase"/>
    <property type="match status" value="1"/>
</dbReference>
<comment type="catalytic activity">
    <reaction evidence="14">
        <text>UDP-alpha-D-xylose + an N-acylsphing-4-enine = a beta-D-xylosyl-(1&lt;-&gt;1')-N-acylsphing-4-enine + UDP + H(+)</text>
        <dbReference type="Rhea" id="RHEA:70243"/>
        <dbReference type="ChEBI" id="CHEBI:15378"/>
        <dbReference type="ChEBI" id="CHEBI:52639"/>
        <dbReference type="ChEBI" id="CHEBI:57632"/>
        <dbReference type="ChEBI" id="CHEBI:58223"/>
        <dbReference type="ChEBI" id="CHEBI:189068"/>
    </reaction>
    <physiologicalReaction direction="left-to-right" evidence="14">
        <dbReference type="Rhea" id="RHEA:70244"/>
    </physiologicalReaction>
</comment>
<dbReference type="InterPro" id="IPR029044">
    <property type="entry name" value="Nucleotide-diphossugar_trans"/>
</dbReference>
<evidence type="ECO:0000256" key="6">
    <source>
        <dbReference type="ARBA" id="ARBA00022516"/>
    </source>
</evidence>
<evidence type="ECO:0000256" key="3">
    <source>
        <dbReference type="ARBA" id="ARBA00004991"/>
    </source>
</evidence>
<keyword evidence="13 16" id="KW-0472">Membrane</keyword>
<comment type="subcellular location">
    <subcellularLocation>
        <location evidence="1">Golgi apparatus membrane</location>
        <topology evidence="1">Multi-pass membrane protein</topology>
    </subcellularLocation>
</comment>
<evidence type="ECO:0000313" key="18">
    <source>
        <dbReference type="Proteomes" id="UP001347796"/>
    </source>
</evidence>
<keyword evidence="9 16" id="KW-0812">Transmembrane</keyword>
<dbReference type="FunFam" id="3.90.550.10:FF:000041">
    <property type="entry name" value="UDP-glucose ceramide glucosyltransferase"/>
    <property type="match status" value="1"/>
</dbReference>
<comment type="similarity">
    <text evidence="4">Belongs to the glycosyltransferase 2 family.</text>
</comment>
<evidence type="ECO:0000256" key="11">
    <source>
        <dbReference type="ARBA" id="ARBA00023034"/>
    </source>
</evidence>
<evidence type="ECO:0000256" key="14">
    <source>
        <dbReference type="ARBA" id="ARBA00047869"/>
    </source>
</evidence>
<dbReference type="AlphaFoldDB" id="A0AAN8K4A0"/>
<dbReference type="PANTHER" id="PTHR12726">
    <property type="entry name" value="CERAMIDE GLUCOSYLTRANSFERASE"/>
    <property type="match status" value="1"/>
</dbReference>
<dbReference type="GO" id="GO:0000139">
    <property type="term" value="C:Golgi membrane"/>
    <property type="evidence" value="ECO:0007669"/>
    <property type="project" value="UniProtKB-SubCell"/>
</dbReference>
<keyword evidence="10 16" id="KW-1133">Transmembrane helix</keyword>
<dbReference type="GO" id="GO:0008120">
    <property type="term" value="F:ceramide glucosyltransferase activity"/>
    <property type="evidence" value="ECO:0007669"/>
    <property type="project" value="UniProtKB-EC"/>
</dbReference>
<evidence type="ECO:0000256" key="5">
    <source>
        <dbReference type="ARBA" id="ARBA00012699"/>
    </source>
</evidence>
<dbReference type="InterPro" id="IPR025993">
    <property type="entry name" value="Ceramide_glucosylTrfase"/>
</dbReference>
<evidence type="ECO:0000256" key="12">
    <source>
        <dbReference type="ARBA" id="ARBA00023098"/>
    </source>
</evidence>
<keyword evidence="6" id="KW-0444">Lipid biosynthesis</keyword>
<dbReference type="Proteomes" id="UP001347796">
    <property type="component" value="Unassembled WGS sequence"/>
</dbReference>
<evidence type="ECO:0000256" key="4">
    <source>
        <dbReference type="ARBA" id="ARBA00006739"/>
    </source>
</evidence>
<comment type="pathway">
    <text evidence="3">Sphingolipid metabolism.</text>
</comment>
<proteinExistence type="inferred from homology"/>
<dbReference type="Gene3D" id="3.90.550.10">
    <property type="entry name" value="Spore Coat Polysaccharide Biosynthesis Protein SpsA, Chain A"/>
    <property type="match status" value="1"/>
</dbReference>
<feature type="transmembrane region" description="Helical" evidence="16">
    <location>
        <begin position="340"/>
        <end position="364"/>
    </location>
</feature>
<evidence type="ECO:0000256" key="2">
    <source>
        <dbReference type="ARBA" id="ARBA00004760"/>
    </source>
</evidence>
<protein>
    <recommendedName>
        <fullName evidence="5">ceramide glucosyltransferase</fullName>
        <ecNumber evidence="5">2.4.1.80</ecNumber>
    </recommendedName>
</protein>
<comment type="caution">
    <text evidence="17">The sequence shown here is derived from an EMBL/GenBank/DDBJ whole genome shotgun (WGS) entry which is preliminary data.</text>
</comment>
<reference evidence="17 18" key="1">
    <citation type="submission" date="2024-01" db="EMBL/GenBank/DDBJ databases">
        <title>The genome of the rayed Mediterranean limpet Patella caerulea (Linnaeus, 1758).</title>
        <authorList>
            <person name="Anh-Thu Weber A."/>
            <person name="Halstead-Nussloch G."/>
        </authorList>
    </citation>
    <scope>NUCLEOTIDE SEQUENCE [LARGE SCALE GENOMIC DNA]</scope>
    <source>
        <strain evidence="17">AATW-2023a</strain>
        <tissue evidence="17">Whole specimen</tissue>
    </source>
</reference>
<accession>A0AAN8K4A0</accession>
<dbReference type="GO" id="GO:0006679">
    <property type="term" value="P:glucosylceramide biosynthetic process"/>
    <property type="evidence" value="ECO:0007669"/>
    <property type="project" value="TreeGrafter"/>
</dbReference>
<keyword evidence="7" id="KW-0328">Glycosyltransferase</keyword>
<evidence type="ECO:0000256" key="9">
    <source>
        <dbReference type="ARBA" id="ARBA00022692"/>
    </source>
</evidence>
<feature type="transmembrane region" description="Helical" evidence="16">
    <location>
        <begin position="376"/>
        <end position="397"/>
    </location>
</feature>
<evidence type="ECO:0000256" key="15">
    <source>
        <dbReference type="ARBA" id="ARBA00048104"/>
    </source>
</evidence>
<dbReference type="Pfam" id="PF13506">
    <property type="entry name" value="Glyco_transf_21"/>
    <property type="match status" value="1"/>
</dbReference>
<evidence type="ECO:0000256" key="10">
    <source>
        <dbReference type="ARBA" id="ARBA00022989"/>
    </source>
</evidence>
<gene>
    <name evidence="17" type="ORF">SNE40_005022</name>
</gene>
<comment type="catalytic activity">
    <reaction evidence="15">
        <text>N-(9Z-octadecenoyl)-sphing-4-enine + UDP-alpha-D-xylose = beta-D-xylosyl-(1&lt;-&gt;1')-N-(9Z-octadecenoyl)-sphing-4-enine + UDP + H(+)</text>
        <dbReference type="Rhea" id="RHEA:70247"/>
        <dbReference type="ChEBI" id="CHEBI:15378"/>
        <dbReference type="ChEBI" id="CHEBI:57632"/>
        <dbReference type="ChEBI" id="CHEBI:58223"/>
        <dbReference type="ChEBI" id="CHEBI:77996"/>
        <dbReference type="ChEBI" id="CHEBI:189081"/>
    </reaction>
    <physiologicalReaction direction="left-to-right" evidence="15">
        <dbReference type="Rhea" id="RHEA:70248"/>
    </physiologicalReaction>
</comment>
<evidence type="ECO:0000256" key="16">
    <source>
        <dbReference type="SAM" id="Phobius"/>
    </source>
</evidence>
<organism evidence="17 18">
    <name type="scientific">Patella caerulea</name>
    <name type="common">Rayed Mediterranean limpet</name>
    <dbReference type="NCBI Taxonomy" id="87958"/>
    <lineage>
        <taxon>Eukaryota</taxon>
        <taxon>Metazoa</taxon>
        <taxon>Spiralia</taxon>
        <taxon>Lophotrochozoa</taxon>
        <taxon>Mollusca</taxon>
        <taxon>Gastropoda</taxon>
        <taxon>Patellogastropoda</taxon>
        <taxon>Patelloidea</taxon>
        <taxon>Patellidae</taxon>
        <taxon>Patella</taxon>
    </lineage>
</organism>